<dbReference type="Pfam" id="PF03364">
    <property type="entry name" value="Polyketide_cyc"/>
    <property type="match status" value="1"/>
</dbReference>
<dbReference type="SUPFAM" id="SSF55961">
    <property type="entry name" value="Bet v1-like"/>
    <property type="match status" value="1"/>
</dbReference>
<dbReference type="RefSeq" id="WP_089810840.1">
    <property type="nucleotide sequence ID" value="NZ_FOYT01000005.1"/>
</dbReference>
<dbReference type="STRING" id="553469.SAMN04487947_3928"/>
<dbReference type="AlphaFoldDB" id="A0A1I6IZI5"/>
<feature type="domain" description="Coenzyme Q-binding protein COQ10 START" evidence="1">
    <location>
        <begin position="10"/>
        <end position="130"/>
    </location>
</feature>
<evidence type="ECO:0000313" key="3">
    <source>
        <dbReference type="Proteomes" id="UP000198531"/>
    </source>
</evidence>
<dbReference type="EMBL" id="FOYT01000005">
    <property type="protein sequence ID" value="SFR72154.1"/>
    <property type="molecule type" value="Genomic_DNA"/>
</dbReference>
<keyword evidence="3" id="KW-1185">Reference proteome</keyword>
<evidence type="ECO:0000259" key="1">
    <source>
        <dbReference type="Pfam" id="PF03364"/>
    </source>
</evidence>
<dbReference type="InterPro" id="IPR023393">
    <property type="entry name" value="START-like_dom_sf"/>
</dbReference>
<dbReference type="Gene3D" id="3.30.530.20">
    <property type="match status" value="1"/>
</dbReference>
<accession>A0A1I6IZI5</accession>
<gene>
    <name evidence="2" type="ORF">SAMN04487947_3928</name>
</gene>
<proteinExistence type="predicted"/>
<dbReference type="CDD" id="cd07820">
    <property type="entry name" value="SRPBCC_3"/>
    <property type="match status" value="1"/>
</dbReference>
<evidence type="ECO:0000313" key="2">
    <source>
        <dbReference type="EMBL" id="SFR72154.1"/>
    </source>
</evidence>
<organism evidence="2 3">
    <name type="scientific">Halogeometricum rufum</name>
    <dbReference type="NCBI Taxonomy" id="553469"/>
    <lineage>
        <taxon>Archaea</taxon>
        <taxon>Methanobacteriati</taxon>
        <taxon>Methanobacteriota</taxon>
        <taxon>Stenosarchaea group</taxon>
        <taxon>Halobacteria</taxon>
        <taxon>Halobacteriales</taxon>
        <taxon>Haloferacaceae</taxon>
        <taxon>Halogeometricum</taxon>
    </lineage>
</organism>
<sequence length="164" mass="18441">MATYTRRTRVAAPLSAVWEFHSNVSGLEALTPDWMGLDVVSVRGPDGELDPEVLEVGAKIRMSMRPFGVGPPQRWTSHIVARDADEHRAMFRDEMVGGPFQRWVHTHRFYADGDETLVEDHLEYELPGGAVGRALSPFGVVGFEPMFRQRHATTKQLLESVTHD</sequence>
<name>A0A1I6IZI5_9EURY</name>
<dbReference type="InterPro" id="IPR005031">
    <property type="entry name" value="COQ10_START"/>
</dbReference>
<dbReference type="OrthoDB" id="10357at2157"/>
<reference evidence="3" key="1">
    <citation type="submission" date="2016-10" db="EMBL/GenBank/DDBJ databases">
        <authorList>
            <person name="Varghese N."/>
            <person name="Submissions S."/>
        </authorList>
    </citation>
    <scope>NUCLEOTIDE SEQUENCE [LARGE SCALE GENOMIC DNA]</scope>
    <source>
        <strain evidence="3">CGMCC 1.7736</strain>
    </source>
</reference>
<protein>
    <submittedName>
        <fullName evidence="2">Ligand-binding SRPBCC domain-containing protein</fullName>
    </submittedName>
</protein>
<dbReference type="Proteomes" id="UP000198531">
    <property type="component" value="Unassembled WGS sequence"/>
</dbReference>